<dbReference type="InterPro" id="IPR002861">
    <property type="entry name" value="Reeler_dom"/>
</dbReference>
<evidence type="ECO:0000313" key="5">
    <source>
        <dbReference type="Proteomes" id="UP000199021"/>
    </source>
</evidence>
<proteinExistence type="predicted"/>
<protein>
    <submittedName>
        <fullName evidence="4">Por secretion system C-terminal sorting domain-containing protein</fullName>
    </submittedName>
</protein>
<accession>A0A1H9JYR4</accession>
<evidence type="ECO:0000256" key="1">
    <source>
        <dbReference type="SAM" id="SignalP"/>
    </source>
</evidence>
<name>A0A1H9JYR4_9BACT</name>
<dbReference type="InterPro" id="IPR026444">
    <property type="entry name" value="Secre_tail"/>
</dbReference>
<dbReference type="Proteomes" id="UP000199021">
    <property type="component" value="Unassembled WGS sequence"/>
</dbReference>
<keyword evidence="5" id="KW-1185">Reference proteome</keyword>
<feature type="domain" description="Reelin" evidence="2">
    <location>
        <begin position="76"/>
        <end position="169"/>
    </location>
</feature>
<dbReference type="Gene3D" id="2.60.40.4060">
    <property type="entry name" value="Reeler domain"/>
    <property type="match status" value="1"/>
</dbReference>
<feature type="domain" description="Secretion system C-terminal sorting" evidence="3">
    <location>
        <begin position="213"/>
        <end position="288"/>
    </location>
</feature>
<dbReference type="Pfam" id="PF18962">
    <property type="entry name" value="Por_Secre_tail"/>
    <property type="match status" value="1"/>
</dbReference>
<dbReference type="NCBIfam" id="NF041895">
    <property type="entry name" value="choice_anch_V"/>
    <property type="match status" value="1"/>
</dbReference>
<organism evidence="4 5">
    <name type="scientific">Neolewinella agarilytica</name>
    <dbReference type="NCBI Taxonomy" id="478744"/>
    <lineage>
        <taxon>Bacteria</taxon>
        <taxon>Pseudomonadati</taxon>
        <taxon>Bacteroidota</taxon>
        <taxon>Saprospiria</taxon>
        <taxon>Saprospirales</taxon>
        <taxon>Lewinellaceae</taxon>
        <taxon>Neolewinella</taxon>
    </lineage>
</organism>
<feature type="chain" id="PRO_5011623169" evidence="1">
    <location>
        <begin position="31"/>
        <end position="290"/>
    </location>
</feature>
<dbReference type="InParanoid" id="A0A1H9JYR4"/>
<dbReference type="RefSeq" id="WP_175489425.1">
    <property type="nucleotide sequence ID" value="NZ_FOFB01000019.1"/>
</dbReference>
<sequence>MKNFSSFRFLAIFFTIGATVLFLANSSGPAANNNFFTGAPSAGGGMESTCSTCHNSGSFGEPQLAITFSDENGDEANPTSYRPGQTYTVTVAVGHTMTAPAATGFQSQILDASNNVAGVMGSPGAGVQISSGPAGSGRQYAEHSTPNADSTFTFEWTAPEAGAGEVKMYVVGNLVNRAAGTSGDNGSTSPTILTFEEGTPVSTRNPGFSETRLFPNPADSPVSLSVRPDVAGDYTLRVLDIAGRELNRNSLRLTAGNETIAVPTTSLQPGIYLVELSGENGRLLERLLVR</sequence>
<dbReference type="InterPro" id="IPR042307">
    <property type="entry name" value="Reeler_sf"/>
</dbReference>
<gene>
    <name evidence="4" type="ORF">SAMN05444359_1196</name>
</gene>
<evidence type="ECO:0000259" key="2">
    <source>
        <dbReference type="Pfam" id="PF02014"/>
    </source>
</evidence>
<dbReference type="AlphaFoldDB" id="A0A1H9JYR4"/>
<keyword evidence="1" id="KW-0732">Signal</keyword>
<evidence type="ECO:0000259" key="3">
    <source>
        <dbReference type="Pfam" id="PF18962"/>
    </source>
</evidence>
<evidence type="ECO:0000313" key="4">
    <source>
        <dbReference type="EMBL" id="SEQ91972.1"/>
    </source>
</evidence>
<dbReference type="EMBL" id="FOFB01000019">
    <property type="protein sequence ID" value="SEQ91972.1"/>
    <property type="molecule type" value="Genomic_DNA"/>
</dbReference>
<dbReference type="Pfam" id="PF02014">
    <property type="entry name" value="Reeler"/>
    <property type="match status" value="1"/>
</dbReference>
<dbReference type="NCBIfam" id="TIGR04183">
    <property type="entry name" value="Por_Secre_tail"/>
    <property type="match status" value="1"/>
</dbReference>
<dbReference type="STRING" id="478744.SAMN05444359_1196"/>
<feature type="signal peptide" evidence="1">
    <location>
        <begin position="1"/>
        <end position="30"/>
    </location>
</feature>
<reference evidence="5" key="1">
    <citation type="submission" date="2016-10" db="EMBL/GenBank/DDBJ databases">
        <authorList>
            <person name="Varghese N."/>
            <person name="Submissions S."/>
        </authorList>
    </citation>
    <scope>NUCLEOTIDE SEQUENCE [LARGE SCALE GENOMIC DNA]</scope>
    <source>
        <strain evidence="5">DSM 24740</strain>
    </source>
</reference>